<dbReference type="InterPro" id="IPR001606">
    <property type="entry name" value="ARID_dom"/>
</dbReference>
<feature type="compositionally biased region" description="Pro residues" evidence="1">
    <location>
        <begin position="222"/>
        <end position="234"/>
    </location>
</feature>
<dbReference type="InterPro" id="IPR036431">
    <property type="entry name" value="ARID_dom_sf"/>
</dbReference>
<feature type="compositionally biased region" description="Low complexity" evidence="1">
    <location>
        <begin position="1"/>
        <end position="18"/>
    </location>
</feature>
<name>A0A5M6C590_9TREE</name>
<dbReference type="SMART" id="SM01014">
    <property type="entry name" value="ARID"/>
    <property type="match status" value="1"/>
</dbReference>
<dbReference type="KEGG" id="ksn:43586389"/>
<reference evidence="2" key="2">
    <citation type="submission" date="2024-01" db="EMBL/GenBank/DDBJ databases">
        <title>Comparative genomics of Cryptococcus and Kwoniella reveals pathogenesis evolution and contrasting modes of karyotype evolution via chromosome fusion or intercentromeric recombination.</title>
        <authorList>
            <person name="Coelho M.A."/>
            <person name="David-Palma M."/>
            <person name="Shea T."/>
            <person name="Bowers K."/>
            <person name="McGinley-Smith S."/>
            <person name="Mohammad A.W."/>
            <person name="Gnirke A."/>
            <person name="Yurkov A.M."/>
            <person name="Nowrousian M."/>
            <person name="Sun S."/>
            <person name="Cuomo C.A."/>
            <person name="Heitman J."/>
        </authorList>
    </citation>
    <scope>NUCLEOTIDE SEQUENCE</scope>
    <source>
        <strain evidence="2">CBS 12478</strain>
    </source>
</reference>
<keyword evidence="3" id="KW-1185">Reference proteome</keyword>
<organism evidence="2 3">
    <name type="scientific">Kwoniella shandongensis</name>
    <dbReference type="NCBI Taxonomy" id="1734106"/>
    <lineage>
        <taxon>Eukaryota</taxon>
        <taxon>Fungi</taxon>
        <taxon>Dikarya</taxon>
        <taxon>Basidiomycota</taxon>
        <taxon>Agaricomycotina</taxon>
        <taxon>Tremellomycetes</taxon>
        <taxon>Tremellales</taxon>
        <taxon>Cryptococcaceae</taxon>
        <taxon>Kwoniella</taxon>
    </lineage>
</organism>
<feature type="region of interest" description="Disordered" evidence="1">
    <location>
        <begin position="124"/>
        <end position="147"/>
    </location>
</feature>
<sequence>MTTPTATSLPLPSQNNNNLARVSPVNSTASLPHQSPSFNSNQFSLPQHAGPSSVPRQPQPPSTNFSQPQQPIAGPSRSTLNQAQQFAALNAAQGQQQGSPQQGFNLADPQVHARLAFMAQQQAAAAAAAGAGAGNGTPTGGQERKTSQPDLAAMAAAMGQMQGQSREAIMKQLQALQNSQVQRAKMNLSQPQATSRSTSANGTSAPPTAPSPANSMTAPSPITAPSPMTAPSPAAPQSNQGMTIQMPSNLAGGSNPSDGSGMTSYQQLNPAGPSQQGGQMSEITNGINHQNQPNGNGQAGGVPMSQQQRDFLIMQQEKMRAAQNLQIQRQQQQGQQQQQQSSNPSQQPQQPHPSQLNPQQQPVRPPGQPGVRPPPTPLQQRQQFVASLAAFHRQTNQPLPPEIFNGERDGSFRVGDAWMDVVDLLMTVVKSGGIMNAMQQPPDSPLWKGLLQTKNIPNPLPRALQLPKLPQADPNAPHSYTTNPVQYLITAYLAWLQAFEVHMTKQRQAIYQRQAATAIATGRPPPPPPQGVPPLNGNTFPINAPSPSSMMNAPTPTSMLPPSPASGGPSFPSPGDAMNHGAQRGRQPSKRGGKKKDASGRPVPTPIKTTSQVSSPIAIVTSTPESAASAKKRKRDKKGEKTIGYEVTSTPSTPLPMTGPPPERPPTPKRARYKVEYRPIQKPLPTLGGWDRNLVTATFAKHSLSQGTRSIHDLAIVDMEAILMGLRSRMPQELGYAMTVLSMLSMPHPEENIAGLPLHHLQDIFAELLELIGEAAFGEEGWEGWHKTWEAGSTKATDSKTDLNKLTFLELEQLGRDFDFSLNDDETDLAAPKPRDQTGGQTDLVLAGLNILRNFSMFQGNQEMMGSRCELFNLLACVSDARLCRMPGDDLKPSGPHKPYSILELARVRRDCVCIVTNIGTYINLRSVPQRATVAIFRLLSTFLSCGWETLTLREPVYGPSVAVSIREVPPAVILSVDRALEAFCKLAQSDSNREVLGSVPASELVSLFESLIKLFPVNRRQFEAMHSIEDCLGYYECLALSLYSLVFLAPPSTRTAMRNVPGAIGVLTRVIFDTALQKPEFRANTFAILCRRMCETLGVLNGTVNASGVVEGAVSFSAGGIEGSGWRFASKRIEKGWLAGMEEMVLGVVMGVKGIDLPAFTELEGMCWGGSE</sequence>
<feature type="compositionally biased region" description="Polar residues" evidence="1">
    <location>
        <begin position="181"/>
        <end position="196"/>
    </location>
</feature>
<dbReference type="RefSeq" id="XP_031863216.1">
    <property type="nucleotide sequence ID" value="XM_032002279.1"/>
</dbReference>
<dbReference type="SUPFAM" id="SSF46774">
    <property type="entry name" value="ARID-like"/>
    <property type="match status" value="1"/>
</dbReference>
<feature type="compositionally biased region" description="Polar residues" evidence="1">
    <location>
        <begin position="239"/>
        <end position="284"/>
    </location>
</feature>
<accession>A0A5M6C590</accession>
<feature type="compositionally biased region" description="Pro residues" evidence="1">
    <location>
        <begin position="523"/>
        <end position="532"/>
    </location>
</feature>
<feature type="region of interest" description="Disordered" evidence="1">
    <location>
        <begin position="181"/>
        <end position="304"/>
    </location>
</feature>
<feature type="compositionally biased region" description="Low complexity" evidence="1">
    <location>
        <begin position="565"/>
        <end position="575"/>
    </location>
</feature>
<feature type="compositionally biased region" description="Pro residues" evidence="1">
    <location>
        <begin position="653"/>
        <end position="665"/>
    </location>
</feature>
<feature type="region of interest" description="Disordered" evidence="1">
    <location>
        <begin position="519"/>
        <end position="668"/>
    </location>
</feature>
<dbReference type="OrthoDB" id="1938591at2759"/>
<feature type="compositionally biased region" description="Polar residues" evidence="1">
    <location>
        <begin position="24"/>
        <end position="45"/>
    </location>
</feature>
<dbReference type="GeneID" id="43586389"/>
<dbReference type="Gene3D" id="1.10.150.60">
    <property type="entry name" value="ARID DNA-binding domain"/>
    <property type="match status" value="1"/>
</dbReference>
<proteinExistence type="predicted"/>
<dbReference type="EMBL" id="CP144053">
    <property type="protein sequence ID" value="WWD17349.1"/>
    <property type="molecule type" value="Genomic_DNA"/>
</dbReference>
<dbReference type="Proteomes" id="UP000322225">
    <property type="component" value="Chromosome 3"/>
</dbReference>
<evidence type="ECO:0000256" key="1">
    <source>
        <dbReference type="SAM" id="MobiDB-lite"/>
    </source>
</evidence>
<protein>
    <submittedName>
        <fullName evidence="2">Uncharacterized protein</fullName>
    </submittedName>
</protein>
<reference evidence="2" key="1">
    <citation type="submission" date="2017-08" db="EMBL/GenBank/DDBJ databases">
        <authorList>
            <person name="Cuomo C."/>
            <person name="Billmyre B."/>
            <person name="Heitman J."/>
        </authorList>
    </citation>
    <scope>NUCLEOTIDE SEQUENCE</scope>
    <source>
        <strain evidence="2">CBS 12478</strain>
    </source>
</reference>
<feature type="region of interest" description="Disordered" evidence="1">
    <location>
        <begin position="319"/>
        <end position="378"/>
    </location>
</feature>
<dbReference type="PROSITE" id="PS51011">
    <property type="entry name" value="ARID"/>
    <property type="match status" value="1"/>
</dbReference>
<feature type="compositionally biased region" description="Low complexity" evidence="1">
    <location>
        <begin position="80"/>
        <end position="103"/>
    </location>
</feature>
<gene>
    <name evidence="2" type="ORF">CI109_101790</name>
</gene>
<evidence type="ECO:0000313" key="3">
    <source>
        <dbReference type="Proteomes" id="UP000322225"/>
    </source>
</evidence>
<feature type="compositionally biased region" description="Low complexity" evidence="1">
    <location>
        <begin position="285"/>
        <end position="296"/>
    </location>
</feature>
<evidence type="ECO:0000313" key="2">
    <source>
        <dbReference type="EMBL" id="WWD17349.1"/>
    </source>
</evidence>
<dbReference type="GO" id="GO:0003677">
    <property type="term" value="F:DNA binding"/>
    <property type="evidence" value="ECO:0007669"/>
    <property type="project" value="InterPro"/>
</dbReference>
<feature type="compositionally biased region" description="Low complexity" evidence="1">
    <location>
        <begin position="323"/>
        <end position="362"/>
    </location>
</feature>
<dbReference type="AlphaFoldDB" id="A0A5M6C590"/>
<feature type="compositionally biased region" description="Polar residues" evidence="1">
    <location>
        <begin position="607"/>
        <end position="625"/>
    </location>
</feature>
<feature type="region of interest" description="Disordered" evidence="1">
    <location>
        <begin position="1"/>
        <end position="108"/>
    </location>
</feature>
<feature type="compositionally biased region" description="Low complexity" evidence="1">
    <location>
        <begin position="197"/>
        <end position="221"/>
    </location>
</feature>
<feature type="compositionally biased region" description="Pro residues" evidence="1">
    <location>
        <begin position="363"/>
        <end position="377"/>
    </location>
</feature>
<feature type="compositionally biased region" description="Polar residues" evidence="1">
    <location>
        <begin position="536"/>
        <end position="558"/>
    </location>
</feature>